<protein>
    <submittedName>
        <fullName evidence="2">Unnamed protein product</fullName>
    </submittedName>
</protein>
<evidence type="ECO:0000313" key="3">
    <source>
        <dbReference type="Proteomes" id="UP001165083"/>
    </source>
</evidence>
<sequence>MGMSVPRRVMGPKRARPFLSMTIATSAISSRPTSSTGMSVGEKVRLSSRLTTTALIVLKIPFQVIVYSSMFPVFCFVFALFLDSSFMDIFLNSYWAAVGDTININIVKLLNFTAAQMRNVWLLAFFVAVAMLVRTRRDYWSDGDPGIRGLVISFTSTLTIFGLYKETSYRDTNIIEVFQVGDEGQVLDIVHGSSRGLYNISTYFFRRQCNHADILH</sequence>
<feature type="transmembrane region" description="Helical" evidence="1">
    <location>
        <begin position="61"/>
        <end position="82"/>
    </location>
</feature>
<keyword evidence="3" id="KW-1185">Reference proteome</keyword>
<keyword evidence="1" id="KW-0812">Transmembrane</keyword>
<comment type="caution">
    <text evidence="2">The sequence shown here is derived from an EMBL/GenBank/DDBJ whole genome shotgun (WGS) entry which is preliminary data.</text>
</comment>
<dbReference type="EMBL" id="BSXW01002013">
    <property type="protein sequence ID" value="GMF40424.1"/>
    <property type="molecule type" value="Genomic_DNA"/>
</dbReference>
<gene>
    <name evidence="2" type="ORF">Plil01_001649800</name>
</gene>
<keyword evidence="1" id="KW-1133">Transmembrane helix</keyword>
<reference evidence="2" key="1">
    <citation type="submission" date="2023-04" db="EMBL/GenBank/DDBJ databases">
        <title>Phytophthora lilii NBRC 32176.</title>
        <authorList>
            <person name="Ichikawa N."/>
            <person name="Sato H."/>
            <person name="Tonouchi N."/>
        </authorList>
    </citation>
    <scope>NUCLEOTIDE SEQUENCE</scope>
    <source>
        <strain evidence="2">NBRC 32176</strain>
    </source>
</reference>
<organism evidence="2 3">
    <name type="scientific">Phytophthora lilii</name>
    <dbReference type="NCBI Taxonomy" id="2077276"/>
    <lineage>
        <taxon>Eukaryota</taxon>
        <taxon>Sar</taxon>
        <taxon>Stramenopiles</taxon>
        <taxon>Oomycota</taxon>
        <taxon>Peronosporomycetes</taxon>
        <taxon>Peronosporales</taxon>
        <taxon>Peronosporaceae</taxon>
        <taxon>Phytophthora</taxon>
    </lineage>
</organism>
<proteinExistence type="predicted"/>
<feature type="transmembrane region" description="Helical" evidence="1">
    <location>
        <begin position="147"/>
        <end position="164"/>
    </location>
</feature>
<evidence type="ECO:0000256" key="1">
    <source>
        <dbReference type="SAM" id="Phobius"/>
    </source>
</evidence>
<accession>A0A9W6XKD7</accession>
<keyword evidence="1" id="KW-0472">Membrane</keyword>
<name>A0A9W6XKD7_9STRA</name>
<evidence type="ECO:0000313" key="2">
    <source>
        <dbReference type="EMBL" id="GMF40424.1"/>
    </source>
</evidence>
<dbReference type="OrthoDB" id="68488at2759"/>
<dbReference type="Proteomes" id="UP001165083">
    <property type="component" value="Unassembled WGS sequence"/>
</dbReference>
<feature type="transmembrane region" description="Helical" evidence="1">
    <location>
        <begin position="119"/>
        <end position="135"/>
    </location>
</feature>
<dbReference type="AlphaFoldDB" id="A0A9W6XKD7"/>